<dbReference type="AlphaFoldDB" id="A0A0F9HDQ4"/>
<name>A0A0F9HDQ4_9ZZZZ</name>
<sequence>MALEQILTLTAQSAECVTQTYLDETVYGGAELLRNQVAVIIEAQKSQLPNEVDIPLDISGNDSDPETDIEWSVTSEYDGWHTLPMYIIPIYDGAGNYTPAQVVYYLGALWINIQAASGVVPGTDPDFWVQVTLADDRTEIEAADNVQYEYMQFVPTCRIESCYSKATALEAAEGCCEGCNATELKQISERLFVLLNGIFVNCQQMKYAEAEEVVRNATHICEKSKCICD</sequence>
<accession>A0A0F9HDQ4</accession>
<comment type="caution">
    <text evidence="1">The sequence shown here is derived from an EMBL/GenBank/DDBJ whole genome shotgun (WGS) entry which is preliminary data.</text>
</comment>
<organism evidence="1">
    <name type="scientific">marine sediment metagenome</name>
    <dbReference type="NCBI Taxonomy" id="412755"/>
    <lineage>
        <taxon>unclassified sequences</taxon>
        <taxon>metagenomes</taxon>
        <taxon>ecological metagenomes</taxon>
    </lineage>
</organism>
<reference evidence="1" key="1">
    <citation type="journal article" date="2015" name="Nature">
        <title>Complex archaea that bridge the gap between prokaryotes and eukaryotes.</title>
        <authorList>
            <person name="Spang A."/>
            <person name="Saw J.H."/>
            <person name="Jorgensen S.L."/>
            <person name="Zaremba-Niedzwiedzka K."/>
            <person name="Martijn J."/>
            <person name="Lind A.E."/>
            <person name="van Eijk R."/>
            <person name="Schleper C."/>
            <person name="Guy L."/>
            <person name="Ettema T.J."/>
        </authorList>
    </citation>
    <scope>NUCLEOTIDE SEQUENCE</scope>
</reference>
<proteinExistence type="predicted"/>
<dbReference type="EMBL" id="LAZR01015402">
    <property type="protein sequence ID" value="KKM13337.1"/>
    <property type="molecule type" value="Genomic_DNA"/>
</dbReference>
<gene>
    <name evidence="1" type="ORF">LCGC14_1717230</name>
</gene>
<protein>
    <submittedName>
        <fullName evidence="1">Uncharacterized protein</fullName>
    </submittedName>
</protein>
<evidence type="ECO:0000313" key="1">
    <source>
        <dbReference type="EMBL" id="KKM13337.1"/>
    </source>
</evidence>